<dbReference type="InterPro" id="IPR002371">
    <property type="entry name" value="FlgK"/>
</dbReference>
<evidence type="ECO:0000256" key="4">
    <source>
        <dbReference type="ARBA" id="ARBA00016244"/>
    </source>
</evidence>
<proteinExistence type="inferred from homology"/>
<dbReference type="GO" id="GO:0009424">
    <property type="term" value="C:bacterial-type flagellum hook"/>
    <property type="evidence" value="ECO:0007669"/>
    <property type="project" value="UniProtKB-UniRule"/>
</dbReference>
<dbReference type="AlphaFoldDB" id="A0A371AQQ6"/>
<feature type="domain" description="Flagellar basal-body/hook protein C-terminal" evidence="9">
    <location>
        <begin position="553"/>
        <end position="594"/>
    </location>
</feature>
<comment type="subcellular location">
    <subcellularLocation>
        <location evidence="1 7">Bacterial flagellum</location>
    </subcellularLocation>
    <subcellularLocation>
        <location evidence="2 7">Secreted</location>
    </subcellularLocation>
</comment>
<evidence type="ECO:0000259" key="8">
    <source>
        <dbReference type="Pfam" id="PF00460"/>
    </source>
</evidence>
<dbReference type="Pfam" id="PF06429">
    <property type="entry name" value="Flg_bbr_C"/>
    <property type="match status" value="1"/>
</dbReference>
<evidence type="ECO:0000256" key="3">
    <source>
        <dbReference type="ARBA" id="ARBA00009677"/>
    </source>
</evidence>
<evidence type="ECO:0000256" key="7">
    <source>
        <dbReference type="RuleBase" id="RU362065"/>
    </source>
</evidence>
<dbReference type="GO" id="GO:0005576">
    <property type="term" value="C:extracellular region"/>
    <property type="evidence" value="ECO:0007669"/>
    <property type="project" value="UniProtKB-SubCell"/>
</dbReference>
<dbReference type="InterPro" id="IPR010930">
    <property type="entry name" value="Flg_bb/hook_C_dom"/>
</dbReference>
<protein>
    <recommendedName>
        <fullName evidence="4 7">Flagellar hook-associated protein 1</fullName>
        <shortName evidence="7">HAP1</shortName>
    </recommendedName>
</protein>
<dbReference type="GO" id="GO:0005198">
    <property type="term" value="F:structural molecule activity"/>
    <property type="evidence" value="ECO:0007669"/>
    <property type="project" value="UniProtKB-UniRule"/>
</dbReference>
<evidence type="ECO:0000256" key="2">
    <source>
        <dbReference type="ARBA" id="ARBA00004613"/>
    </source>
</evidence>
<dbReference type="InterPro" id="IPR001444">
    <property type="entry name" value="Flag_bb_rod_N"/>
</dbReference>
<name>A0A371AQQ6_9FIRM</name>
<feature type="domain" description="Flagellar basal body rod protein N-terminal" evidence="8">
    <location>
        <begin position="9"/>
        <end position="37"/>
    </location>
</feature>
<keyword evidence="5 7" id="KW-0964">Secreted</keyword>
<keyword evidence="12" id="KW-1185">Reference proteome</keyword>
<reference evidence="11 12" key="1">
    <citation type="submission" date="2018-07" db="EMBL/GenBank/DDBJ databases">
        <title>Anaerosacharophilus polymeroproducens gen. nov. sp. nov., an anaerobic bacterium isolated from salt field.</title>
        <authorList>
            <person name="Kim W."/>
            <person name="Yang S.-H."/>
            <person name="Oh J."/>
            <person name="Lee J.-H."/>
            <person name="Kwon K.K."/>
        </authorList>
    </citation>
    <scope>NUCLEOTIDE SEQUENCE [LARGE SCALE GENOMIC DNA]</scope>
    <source>
        <strain evidence="11 12">MCWD5</strain>
    </source>
</reference>
<evidence type="ECO:0000313" key="11">
    <source>
        <dbReference type="EMBL" id="RDU21903.1"/>
    </source>
</evidence>
<dbReference type="PANTHER" id="PTHR30033">
    <property type="entry name" value="FLAGELLAR HOOK-ASSOCIATED PROTEIN 1"/>
    <property type="match status" value="1"/>
</dbReference>
<evidence type="ECO:0000313" key="12">
    <source>
        <dbReference type="Proteomes" id="UP000255036"/>
    </source>
</evidence>
<evidence type="ECO:0000259" key="10">
    <source>
        <dbReference type="Pfam" id="PF22638"/>
    </source>
</evidence>
<evidence type="ECO:0000256" key="6">
    <source>
        <dbReference type="ARBA" id="ARBA00023143"/>
    </source>
</evidence>
<dbReference type="InterPro" id="IPR053927">
    <property type="entry name" value="FlgK_helical"/>
</dbReference>
<comment type="caution">
    <text evidence="11">The sequence shown here is derived from an EMBL/GenBank/DDBJ whole genome shotgun (WGS) entry which is preliminary data.</text>
</comment>
<dbReference type="RefSeq" id="WP_115483635.1">
    <property type="nucleotide sequence ID" value="NZ_QRCT01000051.1"/>
</dbReference>
<accession>A0A371AQQ6</accession>
<keyword evidence="11" id="KW-0282">Flagellum</keyword>
<dbReference type="PANTHER" id="PTHR30033:SF1">
    <property type="entry name" value="FLAGELLAR HOOK-ASSOCIATED PROTEIN 1"/>
    <property type="match status" value="1"/>
</dbReference>
<keyword evidence="6 7" id="KW-0975">Bacterial flagellum</keyword>
<evidence type="ECO:0000256" key="1">
    <source>
        <dbReference type="ARBA" id="ARBA00004365"/>
    </source>
</evidence>
<dbReference type="NCBIfam" id="TIGR02492">
    <property type="entry name" value="flgK_ends"/>
    <property type="match status" value="1"/>
</dbReference>
<dbReference type="Proteomes" id="UP000255036">
    <property type="component" value="Unassembled WGS sequence"/>
</dbReference>
<keyword evidence="11" id="KW-0966">Cell projection</keyword>
<dbReference type="Pfam" id="PF00460">
    <property type="entry name" value="Flg_bb_rod"/>
    <property type="match status" value="1"/>
</dbReference>
<dbReference type="PRINTS" id="PR01005">
    <property type="entry name" value="FLGHOOKAP1"/>
</dbReference>
<dbReference type="GO" id="GO:0044780">
    <property type="term" value="P:bacterial-type flagellum assembly"/>
    <property type="evidence" value="ECO:0007669"/>
    <property type="project" value="InterPro"/>
</dbReference>
<feature type="domain" description="Flagellar hook-associated protein FlgK helical" evidence="10">
    <location>
        <begin position="98"/>
        <end position="310"/>
    </location>
</feature>
<evidence type="ECO:0000256" key="5">
    <source>
        <dbReference type="ARBA" id="ARBA00022525"/>
    </source>
</evidence>
<dbReference type="EMBL" id="QRCT01000051">
    <property type="protein sequence ID" value="RDU21903.1"/>
    <property type="molecule type" value="Genomic_DNA"/>
</dbReference>
<dbReference type="Pfam" id="PF22638">
    <property type="entry name" value="FlgK_D1"/>
    <property type="match status" value="1"/>
</dbReference>
<gene>
    <name evidence="7 11" type="primary">flgK</name>
    <name evidence="11" type="ORF">DWV06_18145</name>
</gene>
<organism evidence="11 12">
    <name type="scientific">Anaerosacchariphilus polymeriproducens</name>
    <dbReference type="NCBI Taxonomy" id="1812858"/>
    <lineage>
        <taxon>Bacteria</taxon>
        <taxon>Bacillati</taxon>
        <taxon>Bacillota</taxon>
        <taxon>Clostridia</taxon>
        <taxon>Lachnospirales</taxon>
        <taxon>Lachnospiraceae</taxon>
        <taxon>Anaerosacchariphilus</taxon>
    </lineage>
</organism>
<dbReference type="OrthoDB" id="9802553at2"/>
<dbReference type="SUPFAM" id="SSF64518">
    <property type="entry name" value="Phase 1 flagellin"/>
    <property type="match status" value="1"/>
</dbReference>
<comment type="similarity">
    <text evidence="3 7">Belongs to the flagella basal body rod proteins family.</text>
</comment>
<sequence length="599" mass="66502">MASTFFGLTIASSGLTTYQAALNTTGNNIANVHTKGYSRQQTIRHASEAIRANNKYGMVGSGVTTDSVMQIRDQYYDLKYWYNQAKVGEYDTKYYYAQQIENYFIDDKTQKGFSTIFDEMYAALEEVQKSPANPTVRNQFISSAESLAEYFNSVSEGMTKIQSDANEEIRNKVQQINSISQEISVLNKQINVIEIAGGYANELRDQRASLVDDLSKIVPVDIKETNIVNSNDSDMYTGATNYKIEINGQVLVDGNNYNQLEVIARENKINQTDIEGLYDVYWVNGDKINFNTTAMNGEIKALFDTRDGNDADNFSGKVSSIKGNIVYLAGCNMTSDLTMSMAETGTIKIGSKEYEYTGFTNNGDGTYRFSLNTNLTSDEIAKAIGTPAQIGESIDYMGIPYYMSQLNFFVRNYTKTFNEIHSSGEDINGNQAGDFFTAKDSVLGTEMNLNASEITSTSNSYYKMTAGNITVRDALLNDPTLMSTATDVANGVDATDIVDKLMTLKTDKSVISFRGGTSEDFLQYILSDIAVDTQRAKTFSTNYTNISKAVINQRISVSGVDEDEEAMDLIKFQNAYNLSSKVVQVLTEMYDRLILQTGV</sequence>
<keyword evidence="11" id="KW-0969">Cilium</keyword>
<evidence type="ECO:0000259" key="9">
    <source>
        <dbReference type="Pfam" id="PF06429"/>
    </source>
</evidence>